<evidence type="ECO:0000256" key="1">
    <source>
        <dbReference type="ARBA" id="ARBA00000448"/>
    </source>
</evidence>
<evidence type="ECO:0000256" key="9">
    <source>
        <dbReference type="ARBA" id="ARBA00023295"/>
    </source>
</evidence>
<name>A0A0U5GL16_ASPCI</name>
<evidence type="ECO:0000256" key="7">
    <source>
        <dbReference type="ARBA" id="ARBA00023180"/>
    </source>
</evidence>
<keyword evidence="5" id="KW-0378">Hydrolase</keyword>
<evidence type="ECO:0000256" key="6">
    <source>
        <dbReference type="ARBA" id="ARBA00023001"/>
    </source>
</evidence>
<dbReference type="SUPFAM" id="SSF51445">
    <property type="entry name" value="(Trans)glycosidases"/>
    <property type="match status" value="1"/>
</dbReference>
<dbReference type="InterPro" id="IPR017853">
    <property type="entry name" value="GH"/>
</dbReference>
<organism evidence="12 13">
    <name type="scientific">Aspergillus calidoustus</name>
    <dbReference type="NCBI Taxonomy" id="454130"/>
    <lineage>
        <taxon>Eukaryota</taxon>
        <taxon>Fungi</taxon>
        <taxon>Dikarya</taxon>
        <taxon>Ascomycota</taxon>
        <taxon>Pezizomycotina</taxon>
        <taxon>Eurotiomycetes</taxon>
        <taxon>Eurotiomycetidae</taxon>
        <taxon>Eurotiales</taxon>
        <taxon>Aspergillaceae</taxon>
        <taxon>Aspergillus</taxon>
        <taxon>Aspergillus subgen. Nidulantes</taxon>
    </lineage>
</organism>
<dbReference type="OrthoDB" id="47059at2759"/>
<dbReference type="InterPro" id="IPR001764">
    <property type="entry name" value="Glyco_hydro_3_N"/>
</dbReference>
<dbReference type="GO" id="GO:0008422">
    <property type="term" value="F:beta-glucosidase activity"/>
    <property type="evidence" value="ECO:0007669"/>
    <property type="project" value="UniProtKB-EC"/>
</dbReference>
<keyword evidence="13" id="KW-1185">Reference proteome</keyword>
<dbReference type="PRINTS" id="PR00133">
    <property type="entry name" value="GLHYDRLASE3"/>
</dbReference>
<proteinExistence type="inferred from homology"/>
<comment type="catalytic activity">
    <reaction evidence="1">
        <text>Hydrolysis of terminal, non-reducing beta-D-glucosyl residues with release of beta-D-glucose.</text>
        <dbReference type="EC" id="3.2.1.21"/>
    </reaction>
</comment>
<evidence type="ECO:0000259" key="11">
    <source>
        <dbReference type="Pfam" id="PF00933"/>
    </source>
</evidence>
<keyword evidence="10" id="KW-0624">Polysaccharide degradation</keyword>
<comment type="similarity">
    <text evidence="3">Belongs to the glycosyl hydrolase 3 family.</text>
</comment>
<dbReference type="InterPro" id="IPR050288">
    <property type="entry name" value="Cellulose_deg_GH3"/>
</dbReference>
<dbReference type="PANTHER" id="PTHR42715:SF10">
    <property type="entry name" value="BETA-GLUCOSIDASE"/>
    <property type="match status" value="1"/>
</dbReference>
<evidence type="ECO:0000256" key="2">
    <source>
        <dbReference type="ARBA" id="ARBA00004987"/>
    </source>
</evidence>
<dbReference type="Pfam" id="PF00933">
    <property type="entry name" value="Glyco_hydro_3"/>
    <property type="match status" value="1"/>
</dbReference>
<dbReference type="GO" id="GO:0030245">
    <property type="term" value="P:cellulose catabolic process"/>
    <property type="evidence" value="ECO:0007669"/>
    <property type="project" value="UniProtKB-KW"/>
</dbReference>
<dbReference type="AlphaFoldDB" id="A0A0U5GL16"/>
<dbReference type="InterPro" id="IPR036962">
    <property type="entry name" value="Glyco_hydro_3_N_sf"/>
</dbReference>
<gene>
    <name evidence="12" type="ORF">ASPCAL01866</name>
</gene>
<dbReference type="PANTHER" id="PTHR42715">
    <property type="entry name" value="BETA-GLUCOSIDASE"/>
    <property type="match status" value="1"/>
</dbReference>
<evidence type="ECO:0000256" key="10">
    <source>
        <dbReference type="ARBA" id="ARBA00023326"/>
    </source>
</evidence>
<dbReference type="STRING" id="454130.A0A0U5GL16"/>
<feature type="domain" description="Glycoside hydrolase family 3 N-terminal" evidence="11">
    <location>
        <begin position="114"/>
        <end position="211"/>
    </location>
</feature>
<evidence type="ECO:0000256" key="4">
    <source>
        <dbReference type="ARBA" id="ARBA00012744"/>
    </source>
</evidence>
<protein>
    <recommendedName>
        <fullName evidence="4">beta-glucosidase</fullName>
        <ecNumber evidence="4">3.2.1.21</ecNumber>
    </recommendedName>
</protein>
<evidence type="ECO:0000313" key="12">
    <source>
        <dbReference type="EMBL" id="CEN59416.1"/>
    </source>
</evidence>
<keyword evidence="8" id="KW-0119">Carbohydrate metabolism</keyword>
<keyword evidence="7" id="KW-0325">Glycoprotein</keyword>
<dbReference type="Proteomes" id="UP000054771">
    <property type="component" value="Unassembled WGS sequence"/>
</dbReference>
<evidence type="ECO:0000256" key="3">
    <source>
        <dbReference type="ARBA" id="ARBA00005336"/>
    </source>
</evidence>
<evidence type="ECO:0000256" key="5">
    <source>
        <dbReference type="ARBA" id="ARBA00022801"/>
    </source>
</evidence>
<dbReference type="EMBL" id="CDMC01000002">
    <property type="protein sequence ID" value="CEN59416.1"/>
    <property type="molecule type" value="Genomic_DNA"/>
</dbReference>
<sequence>MLKTSRTETDAEAFVQRLTLKEKVALTATVDWWCTAKFKWDGVYLPQIKLSVLRIISRVWEVLSYAFLDLMTDRMEPVARALLRWRRGVKTRMWSQPREILGGSARTGYDGRLIYNGCQSAGVAATPKHFVANKIEKRRRFLTAQVDERALRELFFYPFQLILKHSDPWCFMTSHSRVKGTYTSESPYLIQGILRNEWGFKRLVMSDWVGTYYAAAMNAGLVLEMPGPTIFLTSELETQVYL</sequence>
<reference evidence="13" key="1">
    <citation type="journal article" date="2016" name="Genome Announc.">
        <title>Draft genome sequences of fungus Aspergillus calidoustus.</title>
        <authorList>
            <person name="Horn F."/>
            <person name="Linde J."/>
            <person name="Mattern D.J."/>
            <person name="Walther G."/>
            <person name="Guthke R."/>
            <person name="Scherlach K."/>
            <person name="Martin K."/>
            <person name="Brakhage A.A."/>
            <person name="Petzke L."/>
            <person name="Valiante V."/>
        </authorList>
    </citation>
    <scope>NUCLEOTIDE SEQUENCE [LARGE SCALE GENOMIC DNA]</scope>
    <source>
        <strain evidence="13">SF006504</strain>
    </source>
</reference>
<accession>A0A0U5GL16</accession>
<keyword evidence="9" id="KW-0326">Glycosidase</keyword>
<dbReference type="EC" id="3.2.1.21" evidence="4"/>
<comment type="pathway">
    <text evidence="2">Glycan metabolism; cellulose degradation.</text>
</comment>
<dbReference type="Gene3D" id="3.20.20.300">
    <property type="entry name" value="Glycoside hydrolase, family 3, N-terminal domain"/>
    <property type="match status" value="1"/>
</dbReference>
<keyword evidence="6" id="KW-0136">Cellulose degradation</keyword>
<evidence type="ECO:0000256" key="8">
    <source>
        <dbReference type="ARBA" id="ARBA00023277"/>
    </source>
</evidence>
<evidence type="ECO:0000313" key="13">
    <source>
        <dbReference type="Proteomes" id="UP000054771"/>
    </source>
</evidence>